<dbReference type="PANTHER" id="PTHR12702">
    <property type="entry name" value="SEC15"/>
    <property type="match status" value="1"/>
</dbReference>
<comment type="function">
    <text evidence="5">Component of the exocyst complex involved in the docking of exocytic vesicles with fusion sites on the plasma membrane.</text>
</comment>
<dbReference type="GO" id="GO:0090522">
    <property type="term" value="P:vesicle tethering involved in exocytosis"/>
    <property type="evidence" value="ECO:0007669"/>
    <property type="project" value="UniProtKB-UniRule"/>
</dbReference>
<dbReference type="EMBL" id="PKSG01000136">
    <property type="protein sequence ID" value="POR38446.1"/>
    <property type="molecule type" value="Genomic_DNA"/>
</dbReference>
<evidence type="ECO:0000256" key="4">
    <source>
        <dbReference type="ARBA" id="ARBA00023054"/>
    </source>
</evidence>
<evidence type="ECO:0000259" key="6">
    <source>
        <dbReference type="Pfam" id="PF04091"/>
    </source>
</evidence>
<evidence type="ECO:0000313" key="9">
    <source>
        <dbReference type="Proteomes" id="UP000237481"/>
    </source>
</evidence>
<evidence type="ECO:0000256" key="5">
    <source>
        <dbReference type="PIRNR" id="PIRNR025007"/>
    </source>
</evidence>
<dbReference type="GO" id="GO:0016020">
    <property type="term" value="C:membrane"/>
    <property type="evidence" value="ECO:0007669"/>
    <property type="project" value="TreeGrafter"/>
</dbReference>
<dbReference type="InterPro" id="IPR007225">
    <property type="entry name" value="EXOC6/Sec15"/>
</dbReference>
<dbReference type="GO" id="GO:0006886">
    <property type="term" value="P:intracellular protein transport"/>
    <property type="evidence" value="ECO:0007669"/>
    <property type="project" value="InterPro"/>
</dbReference>
<dbReference type="Proteomes" id="UP000237481">
    <property type="component" value="Unassembled WGS sequence"/>
</dbReference>
<sequence>MPRRQAAFDDYALAIILSSSDSDFLDHLIPVLKDAANSRRTPALIQCLTRYSEDREADIERIGLTKHEEFLDSVGRLQHVREDTVTLTAEVLKLNQSIQASTEKLAEQKGALVNTKAIRQNIADATDALRDSLKVLHAVNHAHDLVRRKKYYSALKSLEDLQNEHLVPILQNRYATQHRLADVIQQSIPSSRKAISEAVMTDLNTWLFRIRETSQFLGEVAFYHTELRRSRQRKRVDDDQFLSNFKLNSSIELVCDESEEFDVLDNEELQVEFTPLFEALHIHDALGQSDRFRSEYAATRRQQKDLLLPNSVELLADDESSLSSLLEGIAGFAIIEKATMRRVPHLRSAVDPRQQGIANPTAYFGQVEELWESMCSAAINLTSRALNEVSNAEILLKIKGFIALFIQTMEGWEYSISTLDSFLLTLFDKYAELLKRRFSEDFQEVSLTHYASTISILIDTQIVSTDDYMPMAINSLEEYEKVINVSWFMQDHPTEELTFPCVLPFSQMYPLCCIDIRNFLNQFYFFSDDHFQHSDVIDETLRKASLTSVKQSLDELLTEKVCKSLVERLSSQYLGQIVQILINLEHFEIACQELEQLLIRARSSTSAGGPLKLNATEEFRNNKKTAEKRIFELVNSKIDDLVDTAEYDWLANTVTTEPSSYMQTLTRYLSNIMNSTLLGLPREIKELIYFDALSHAANKILALPLSPDVKHINAHGVSSLAQDVQYLTEFVSSLENGQMLRENLDELQQTVNLIQSDNHEEFFDISIRNKKYGRVDALNGPILLEKYVVVARVPKIDTNPHRRLTPVTQVPGRSAPLSNLSSRFAMMK</sequence>
<dbReference type="PANTHER" id="PTHR12702:SF0">
    <property type="entry name" value="EXOCYST COMPLEX COMPONENT 6"/>
    <property type="match status" value="1"/>
</dbReference>
<proteinExistence type="inferred from homology"/>
<keyword evidence="4" id="KW-0175">Coiled coil</keyword>
<gene>
    <name evidence="8" type="ORF">TPAR_01347</name>
</gene>
<evidence type="ECO:0000259" key="7">
    <source>
        <dbReference type="Pfam" id="PF20651"/>
    </source>
</evidence>
<dbReference type="InterPro" id="IPR042045">
    <property type="entry name" value="EXOC6/Sec15_C_dom1"/>
</dbReference>
<protein>
    <recommendedName>
        <fullName evidence="5">Exocyst complex component SEC15</fullName>
    </recommendedName>
</protein>
<dbReference type="InterPro" id="IPR042044">
    <property type="entry name" value="EXOC6PINT-1/Sec15/Tip20_C_dom2"/>
</dbReference>
<name>A0A2S4L7M4_9HYPO</name>
<feature type="domain" description="Exocyst complex subunit EXOC6/Sec15 C-terminal" evidence="6">
    <location>
        <begin position="419"/>
        <end position="786"/>
    </location>
</feature>
<dbReference type="GO" id="GO:0000145">
    <property type="term" value="C:exocyst"/>
    <property type="evidence" value="ECO:0007669"/>
    <property type="project" value="UniProtKB-UniRule"/>
</dbReference>
<evidence type="ECO:0000256" key="2">
    <source>
        <dbReference type="ARBA" id="ARBA00022448"/>
    </source>
</evidence>
<dbReference type="FunFam" id="1.20.58.670:FF:000004">
    <property type="entry name" value="Exocyst complex component SEC15"/>
    <property type="match status" value="1"/>
</dbReference>
<accession>A0A2S4L7M4</accession>
<evidence type="ECO:0000256" key="3">
    <source>
        <dbReference type="ARBA" id="ARBA00022483"/>
    </source>
</evidence>
<keyword evidence="2 5" id="KW-0813">Transport</keyword>
<dbReference type="Pfam" id="PF04091">
    <property type="entry name" value="Sec15_C"/>
    <property type="match status" value="1"/>
</dbReference>
<keyword evidence="9" id="KW-1185">Reference proteome</keyword>
<dbReference type="STRING" id="94208.A0A2S4L7M4"/>
<dbReference type="PIRSF" id="PIRSF025007">
    <property type="entry name" value="Sec15"/>
    <property type="match status" value="1"/>
</dbReference>
<evidence type="ECO:0000256" key="1">
    <source>
        <dbReference type="ARBA" id="ARBA00007944"/>
    </source>
</evidence>
<dbReference type="OrthoDB" id="10267033at2759"/>
<dbReference type="InterPro" id="IPR046361">
    <property type="entry name" value="EXOC6/Sec15_C"/>
</dbReference>
<comment type="caution">
    <text evidence="8">The sequence shown here is derived from an EMBL/GenBank/DDBJ whole genome shotgun (WGS) entry which is preliminary data.</text>
</comment>
<dbReference type="Gene3D" id="1.20.58.670">
    <property type="entry name" value="Dsl1p vesicle tethering complex, Tip20p subunit, domain D"/>
    <property type="match status" value="1"/>
</dbReference>
<dbReference type="GO" id="GO:0006893">
    <property type="term" value="P:Golgi to plasma membrane transport"/>
    <property type="evidence" value="ECO:0007669"/>
    <property type="project" value="TreeGrafter"/>
</dbReference>
<evidence type="ECO:0000313" key="8">
    <source>
        <dbReference type="EMBL" id="POR38446.1"/>
    </source>
</evidence>
<dbReference type="InterPro" id="IPR048359">
    <property type="entry name" value="EXOC6_Sec15_N"/>
</dbReference>
<comment type="similarity">
    <text evidence="1 5">Belongs to the SEC15 family.</text>
</comment>
<dbReference type="Gene3D" id="1.10.357.30">
    <property type="entry name" value="Exocyst complex subunit Sec15 C-terminal domain, N-terminal subdomain"/>
    <property type="match status" value="1"/>
</dbReference>
<organism evidence="8 9">
    <name type="scientific">Tolypocladium paradoxum</name>
    <dbReference type="NCBI Taxonomy" id="94208"/>
    <lineage>
        <taxon>Eukaryota</taxon>
        <taxon>Fungi</taxon>
        <taxon>Dikarya</taxon>
        <taxon>Ascomycota</taxon>
        <taxon>Pezizomycotina</taxon>
        <taxon>Sordariomycetes</taxon>
        <taxon>Hypocreomycetidae</taxon>
        <taxon>Hypocreales</taxon>
        <taxon>Ophiocordycipitaceae</taxon>
        <taxon>Tolypocladium</taxon>
    </lineage>
</organism>
<dbReference type="AlphaFoldDB" id="A0A2S4L7M4"/>
<feature type="domain" description="Exocyst complex component EXOC6/Sec15 N-terminal" evidence="7">
    <location>
        <begin position="48"/>
        <end position="222"/>
    </location>
</feature>
<keyword evidence="3 5" id="KW-0268">Exocytosis</keyword>
<reference evidence="8 9" key="1">
    <citation type="submission" date="2018-01" db="EMBL/GenBank/DDBJ databases">
        <title>Harnessing the power of phylogenomics to disentangle the directionality and signatures of interkingdom host jumping in the parasitic fungal genus Tolypocladium.</title>
        <authorList>
            <person name="Quandt C.A."/>
            <person name="Patterson W."/>
            <person name="Spatafora J.W."/>
        </authorList>
    </citation>
    <scope>NUCLEOTIDE SEQUENCE [LARGE SCALE GENOMIC DNA]</scope>
    <source>
        <strain evidence="8 9">NRBC 100945</strain>
    </source>
</reference>
<dbReference type="Pfam" id="PF20651">
    <property type="entry name" value="EXOC6_Sec15_N"/>
    <property type="match status" value="1"/>
</dbReference>